<dbReference type="AlphaFoldDB" id="A0A368SCZ2"/>
<organism evidence="2">
    <name type="scientific">Setaria italica</name>
    <name type="common">Foxtail millet</name>
    <name type="synonym">Panicum italicum</name>
    <dbReference type="NCBI Taxonomy" id="4555"/>
    <lineage>
        <taxon>Eukaryota</taxon>
        <taxon>Viridiplantae</taxon>
        <taxon>Streptophyta</taxon>
        <taxon>Embryophyta</taxon>
        <taxon>Tracheophyta</taxon>
        <taxon>Spermatophyta</taxon>
        <taxon>Magnoliopsida</taxon>
        <taxon>Liliopsida</taxon>
        <taxon>Poales</taxon>
        <taxon>Poaceae</taxon>
        <taxon>PACMAD clade</taxon>
        <taxon>Panicoideae</taxon>
        <taxon>Panicodae</taxon>
        <taxon>Paniceae</taxon>
        <taxon>Cenchrinae</taxon>
        <taxon>Setaria</taxon>
    </lineage>
</organism>
<reference evidence="2" key="2">
    <citation type="submission" date="2015-07" db="EMBL/GenBank/DDBJ databases">
        <authorList>
            <person name="Noorani M."/>
        </authorList>
    </citation>
    <scope>NUCLEOTIDE SEQUENCE</scope>
    <source>
        <strain evidence="2">Yugu1</strain>
    </source>
</reference>
<accession>A0A368SCZ2</accession>
<evidence type="ECO:0000256" key="1">
    <source>
        <dbReference type="SAM" id="MobiDB-lite"/>
    </source>
</evidence>
<feature type="region of interest" description="Disordered" evidence="1">
    <location>
        <begin position="39"/>
        <end position="69"/>
    </location>
</feature>
<proteinExistence type="predicted"/>
<evidence type="ECO:0000313" key="2">
    <source>
        <dbReference type="EMBL" id="RCV40231.1"/>
    </source>
</evidence>
<gene>
    <name evidence="2" type="ORF">SETIT_9G036100v2</name>
</gene>
<dbReference type="EMBL" id="CM003536">
    <property type="protein sequence ID" value="RCV40231.1"/>
    <property type="molecule type" value="Genomic_DNA"/>
</dbReference>
<name>A0A368SCZ2_SETIT</name>
<reference evidence="2" key="1">
    <citation type="journal article" date="2012" name="Nat. Biotechnol.">
        <title>Reference genome sequence of the model plant Setaria.</title>
        <authorList>
            <person name="Bennetzen J.L."/>
            <person name="Schmutz J."/>
            <person name="Wang H."/>
            <person name="Percifield R."/>
            <person name="Hawkins J."/>
            <person name="Pontaroli A.C."/>
            <person name="Estep M."/>
            <person name="Feng L."/>
            <person name="Vaughn J.N."/>
            <person name="Grimwood J."/>
            <person name="Jenkins J."/>
            <person name="Barry K."/>
            <person name="Lindquist E."/>
            <person name="Hellsten U."/>
            <person name="Deshpande S."/>
            <person name="Wang X."/>
            <person name="Wu X."/>
            <person name="Mitros T."/>
            <person name="Triplett J."/>
            <person name="Yang X."/>
            <person name="Ye C.Y."/>
            <person name="Mauro-Herrera M."/>
            <person name="Wang L."/>
            <person name="Li P."/>
            <person name="Sharma M."/>
            <person name="Sharma R."/>
            <person name="Ronald P.C."/>
            <person name="Panaud O."/>
            <person name="Kellogg E.A."/>
            <person name="Brutnell T.P."/>
            <person name="Doust A.N."/>
            <person name="Tuskan G.A."/>
            <person name="Rokhsar D."/>
            <person name="Devos K.M."/>
        </authorList>
    </citation>
    <scope>NUCLEOTIDE SEQUENCE [LARGE SCALE GENOMIC DNA]</scope>
    <source>
        <strain evidence="2">Yugu1</strain>
    </source>
</reference>
<sequence length="102" mass="11079">MGMTNSVPLRPFFDAASRTLEPLRGCNGGLKDVEKLAISRAATGSPEHPKKRKRGTGGRCEGATASSTRRSDWRVEAVMLALRHVRSEEVDPDDPGAPYSKK</sequence>
<protein>
    <submittedName>
        <fullName evidence="2">Uncharacterized protein</fullName>
    </submittedName>
</protein>